<organism evidence="2 3">
    <name type="scientific">Enterococcus alishanensis</name>
    <dbReference type="NCBI Taxonomy" id="1303817"/>
    <lineage>
        <taxon>Bacteria</taxon>
        <taxon>Bacillati</taxon>
        <taxon>Bacillota</taxon>
        <taxon>Bacilli</taxon>
        <taxon>Lactobacillales</taxon>
        <taxon>Enterococcaceae</taxon>
        <taxon>Enterococcus</taxon>
    </lineage>
</organism>
<dbReference type="EMBL" id="JAHUZB010000003">
    <property type="protein sequence ID" value="MBV7390619.1"/>
    <property type="molecule type" value="Genomic_DNA"/>
</dbReference>
<protein>
    <submittedName>
        <fullName evidence="2">Uncharacterized protein</fullName>
    </submittedName>
</protein>
<name>A0ABS6TCH3_9ENTE</name>
<keyword evidence="1" id="KW-0812">Transmembrane</keyword>
<dbReference type="RefSeq" id="WP_218325678.1">
    <property type="nucleotide sequence ID" value="NZ_JAHUZB010000003.1"/>
</dbReference>
<accession>A0ABS6TCH3</accession>
<feature type="transmembrane region" description="Helical" evidence="1">
    <location>
        <begin position="42"/>
        <end position="61"/>
    </location>
</feature>
<keyword evidence="1" id="KW-1133">Transmembrane helix</keyword>
<comment type="caution">
    <text evidence="2">The sequence shown here is derived from an EMBL/GenBank/DDBJ whole genome shotgun (WGS) entry which is preliminary data.</text>
</comment>
<evidence type="ECO:0000313" key="2">
    <source>
        <dbReference type="EMBL" id="MBV7390619.1"/>
    </source>
</evidence>
<evidence type="ECO:0000256" key="1">
    <source>
        <dbReference type="SAM" id="Phobius"/>
    </source>
</evidence>
<keyword evidence="1" id="KW-0472">Membrane</keyword>
<dbReference type="Proteomes" id="UP000774130">
    <property type="component" value="Unassembled WGS sequence"/>
</dbReference>
<sequence length="62" mass="7189">MKIVGEKFYGFLFQRLTDFVDFLATLLNLAQLEVLSKIVKGMIYFSIVGFYLVLRNFYALIG</sequence>
<gene>
    <name evidence="2" type="ORF">KUA55_08005</name>
</gene>
<keyword evidence="3" id="KW-1185">Reference proteome</keyword>
<evidence type="ECO:0000313" key="3">
    <source>
        <dbReference type="Proteomes" id="UP000774130"/>
    </source>
</evidence>
<reference evidence="2 3" key="1">
    <citation type="submission" date="2021-06" db="EMBL/GenBank/DDBJ databases">
        <title>Enterococcus alishanensis sp. nov., a novel lactic acid bacterium isolated from fresh coffee beans.</title>
        <authorList>
            <person name="Chen Y.-S."/>
        </authorList>
    </citation>
    <scope>NUCLEOTIDE SEQUENCE [LARGE SCALE GENOMIC DNA]</scope>
    <source>
        <strain evidence="2 3">ALS3</strain>
    </source>
</reference>
<proteinExistence type="predicted"/>